<keyword evidence="6 8" id="KW-1133">Transmembrane helix</keyword>
<dbReference type="Pfam" id="PF03379">
    <property type="entry name" value="CcmB"/>
    <property type="match status" value="1"/>
</dbReference>
<dbReference type="PANTHER" id="PTHR30070:SF1">
    <property type="entry name" value="CYTOCHROME C BIOGENESIS B-RELATED"/>
    <property type="match status" value="1"/>
</dbReference>
<feature type="transmembrane region" description="Helical" evidence="8">
    <location>
        <begin position="28"/>
        <end position="48"/>
    </location>
</feature>
<dbReference type="EMBL" id="AFGF01000016">
    <property type="protein sequence ID" value="EGO65649.1"/>
    <property type="molecule type" value="Genomic_DNA"/>
</dbReference>
<dbReference type="Proteomes" id="UP000003240">
    <property type="component" value="Unassembled WGS sequence"/>
</dbReference>
<proteinExistence type="inferred from homology"/>
<dbReference type="STRING" id="1009370.ALO_01999"/>
<feature type="transmembrane region" description="Helical" evidence="8">
    <location>
        <begin position="108"/>
        <end position="130"/>
    </location>
</feature>
<dbReference type="GO" id="GO:0005886">
    <property type="term" value="C:plasma membrane"/>
    <property type="evidence" value="ECO:0007669"/>
    <property type="project" value="TreeGrafter"/>
</dbReference>
<keyword evidence="5" id="KW-0201">Cytochrome c-type biogenesis</keyword>
<comment type="similarity">
    <text evidence="2">Belongs to the CcmB/CycW/HelB family.</text>
</comment>
<name>F7NED7_9FIRM</name>
<keyword evidence="7 8" id="KW-0472">Membrane</keyword>
<reference evidence="9 10" key="1">
    <citation type="journal article" date="2011" name="EMBO J.">
        <title>Structural diversity of bacterial flagellar motors.</title>
        <authorList>
            <person name="Chen S."/>
            <person name="Beeby M."/>
            <person name="Murphy G.E."/>
            <person name="Leadbetter J.R."/>
            <person name="Hendrixson D.R."/>
            <person name="Briegel A."/>
            <person name="Li Z."/>
            <person name="Shi J."/>
            <person name="Tocheva E.I."/>
            <person name="Muller A."/>
            <person name="Dobro M.J."/>
            <person name="Jensen G.J."/>
        </authorList>
    </citation>
    <scope>NUCLEOTIDE SEQUENCE [LARGE SCALE GENOMIC DNA]</scope>
    <source>
        <strain evidence="9 10">DSM 6540</strain>
    </source>
</reference>
<feature type="transmembrane region" description="Helical" evidence="8">
    <location>
        <begin position="136"/>
        <end position="158"/>
    </location>
</feature>
<gene>
    <name evidence="9" type="ORF">ALO_01999</name>
</gene>
<organism evidence="9 10">
    <name type="scientific">Acetonema longum DSM 6540</name>
    <dbReference type="NCBI Taxonomy" id="1009370"/>
    <lineage>
        <taxon>Bacteria</taxon>
        <taxon>Bacillati</taxon>
        <taxon>Bacillota</taxon>
        <taxon>Negativicutes</taxon>
        <taxon>Acetonemataceae</taxon>
        <taxon>Acetonema</taxon>
    </lineage>
</organism>
<dbReference type="GO" id="GO:1903607">
    <property type="term" value="P:cytochrome c biosynthetic process"/>
    <property type="evidence" value="ECO:0007669"/>
    <property type="project" value="TreeGrafter"/>
</dbReference>
<feature type="transmembrane region" description="Helical" evidence="8">
    <location>
        <begin position="165"/>
        <end position="187"/>
    </location>
</feature>
<keyword evidence="3" id="KW-0813">Transport</keyword>
<feature type="transmembrane region" description="Helical" evidence="8">
    <location>
        <begin position="55"/>
        <end position="78"/>
    </location>
</feature>
<dbReference type="eggNOG" id="COG2386">
    <property type="taxonomic scope" value="Bacteria"/>
</dbReference>
<dbReference type="PANTHER" id="PTHR30070">
    <property type="entry name" value="HEME EXPORTER PROTEIN B"/>
    <property type="match status" value="1"/>
</dbReference>
<dbReference type="AlphaFoldDB" id="F7NED7"/>
<evidence type="ECO:0000256" key="4">
    <source>
        <dbReference type="ARBA" id="ARBA00022692"/>
    </source>
</evidence>
<evidence type="ECO:0000256" key="6">
    <source>
        <dbReference type="ARBA" id="ARBA00022989"/>
    </source>
</evidence>
<keyword evidence="10" id="KW-1185">Reference proteome</keyword>
<comment type="caution">
    <text evidence="9">The sequence shown here is derived from an EMBL/GenBank/DDBJ whole genome shotgun (WGS) entry which is preliminary data.</text>
</comment>
<dbReference type="RefSeq" id="WP_004092254.1">
    <property type="nucleotide sequence ID" value="NZ_AFGF01000016.1"/>
</dbReference>
<comment type="subcellular location">
    <subcellularLocation>
        <location evidence="1">Membrane</location>
        <topology evidence="1">Multi-pass membrane protein</topology>
    </subcellularLocation>
</comment>
<dbReference type="OrthoDB" id="9805059at2"/>
<dbReference type="GO" id="GO:0017004">
    <property type="term" value="P:cytochrome complex assembly"/>
    <property type="evidence" value="ECO:0007669"/>
    <property type="project" value="UniProtKB-KW"/>
</dbReference>
<sequence>MPQNLLLWARAIQAVLKKDALGEYRSRYIFASLGMFTLITLSSISMSLGGADLPASLLAALFWVILFFSAMSGLSRVFVQEQDAGTLVALCIYAGAQAVLFGKLLFNLILLTGLLFIIVPLFILFFNVQVWHWGEFAAVTLLGVAGLASVSTLTAALVTPAKGKGTLFTVLTFPLLLPQFLAAIQATKQVFSQVTVDTAYYGFMLGYDVSVIAAATILFDYLWRE</sequence>
<evidence type="ECO:0000256" key="5">
    <source>
        <dbReference type="ARBA" id="ARBA00022748"/>
    </source>
</evidence>
<dbReference type="GO" id="GO:0015232">
    <property type="term" value="F:heme transmembrane transporter activity"/>
    <property type="evidence" value="ECO:0007669"/>
    <property type="project" value="InterPro"/>
</dbReference>
<feature type="transmembrane region" description="Helical" evidence="8">
    <location>
        <begin position="199"/>
        <end position="223"/>
    </location>
</feature>
<evidence type="ECO:0000256" key="7">
    <source>
        <dbReference type="ARBA" id="ARBA00023136"/>
    </source>
</evidence>
<evidence type="ECO:0000313" key="9">
    <source>
        <dbReference type="EMBL" id="EGO65649.1"/>
    </source>
</evidence>
<keyword evidence="4 8" id="KW-0812">Transmembrane</keyword>
<protein>
    <submittedName>
        <fullName evidence="9">Cytochrome c-type biogenesis protein CcmB</fullName>
    </submittedName>
</protein>
<evidence type="ECO:0000313" key="10">
    <source>
        <dbReference type="Proteomes" id="UP000003240"/>
    </source>
</evidence>
<evidence type="ECO:0000256" key="3">
    <source>
        <dbReference type="ARBA" id="ARBA00022448"/>
    </source>
</evidence>
<evidence type="ECO:0000256" key="1">
    <source>
        <dbReference type="ARBA" id="ARBA00004141"/>
    </source>
</evidence>
<dbReference type="InterPro" id="IPR003544">
    <property type="entry name" value="Cyt_c_biogenesis_CcmB"/>
</dbReference>
<evidence type="ECO:0000256" key="2">
    <source>
        <dbReference type="ARBA" id="ARBA00010544"/>
    </source>
</evidence>
<evidence type="ECO:0000256" key="8">
    <source>
        <dbReference type="SAM" id="Phobius"/>
    </source>
</evidence>
<accession>F7NED7</accession>